<dbReference type="GO" id="GO:0005694">
    <property type="term" value="C:chromosome"/>
    <property type="evidence" value="ECO:0007669"/>
    <property type="project" value="TreeGrafter"/>
</dbReference>
<feature type="transmembrane region" description="Helical" evidence="6">
    <location>
        <begin position="811"/>
        <end position="830"/>
    </location>
</feature>
<dbReference type="GO" id="GO:0000077">
    <property type="term" value="P:DNA damage checkpoint signaling"/>
    <property type="evidence" value="ECO:0007669"/>
    <property type="project" value="TreeGrafter"/>
</dbReference>
<dbReference type="GO" id="GO:0005634">
    <property type="term" value="C:nucleus"/>
    <property type="evidence" value="ECO:0007669"/>
    <property type="project" value="UniProtKB-SubCell"/>
</dbReference>
<dbReference type="InterPro" id="IPR000403">
    <property type="entry name" value="PI3/4_kinase_cat_dom"/>
</dbReference>
<dbReference type="Pfam" id="PF00454">
    <property type="entry name" value="PI3_PI4_kinase"/>
    <property type="match status" value="1"/>
</dbReference>
<keyword evidence="6" id="KW-0472">Membrane</keyword>
<keyword evidence="6" id="KW-1133">Transmembrane helix</keyword>
<keyword evidence="3" id="KW-0227">DNA damage</keyword>
<dbReference type="GO" id="GO:0000723">
    <property type="term" value="P:telomere maintenance"/>
    <property type="evidence" value="ECO:0007669"/>
    <property type="project" value="TreeGrafter"/>
</dbReference>
<dbReference type="GO" id="GO:0004674">
    <property type="term" value="F:protein serine/threonine kinase activity"/>
    <property type="evidence" value="ECO:0007669"/>
    <property type="project" value="UniProtKB-KW"/>
</dbReference>
<evidence type="ECO:0000256" key="3">
    <source>
        <dbReference type="ARBA" id="ARBA00022763"/>
    </source>
</evidence>
<keyword evidence="9" id="KW-0808">Transferase</keyword>
<evidence type="ECO:0000256" key="5">
    <source>
        <dbReference type="SAM" id="MobiDB-lite"/>
    </source>
</evidence>
<evidence type="ECO:0000256" key="4">
    <source>
        <dbReference type="ARBA" id="ARBA00023242"/>
    </source>
</evidence>
<dbReference type="EMBL" id="UIVS01000002">
    <property type="protein sequence ID" value="SVP91194.1"/>
    <property type="molecule type" value="Genomic_DNA"/>
</dbReference>
<gene>
    <name evidence="8" type="ORF">TAT_000138300</name>
    <name evidence="9" type="ORF">TAV_000138400</name>
</gene>
<organism evidence="9">
    <name type="scientific">Theileria annulata</name>
    <dbReference type="NCBI Taxonomy" id="5874"/>
    <lineage>
        <taxon>Eukaryota</taxon>
        <taxon>Sar</taxon>
        <taxon>Alveolata</taxon>
        <taxon>Apicomplexa</taxon>
        <taxon>Aconoidasida</taxon>
        <taxon>Piroplasmida</taxon>
        <taxon>Theileriidae</taxon>
        <taxon>Theileria</taxon>
    </lineage>
</organism>
<dbReference type="VEuPathDB" id="PiroplasmaDB:TA15125"/>
<evidence type="ECO:0000256" key="1">
    <source>
        <dbReference type="ARBA" id="ARBA00004123"/>
    </source>
</evidence>
<dbReference type="PANTHER" id="PTHR11139:SF69">
    <property type="entry name" value="SERINE_THREONINE-PROTEIN KINASE ATR"/>
    <property type="match status" value="1"/>
</dbReference>
<feature type="domain" description="PI3K/PI4K catalytic" evidence="7">
    <location>
        <begin position="2148"/>
        <end position="2484"/>
    </location>
</feature>
<evidence type="ECO:0000313" key="8">
    <source>
        <dbReference type="EMBL" id="SVP90673.1"/>
    </source>
</evidence>
<name>A0A3B0MN28_THEAN</name>
<feature type="compositionally biased region" description="Polar residues" evidence="5">
    <location>
        <begin position="1814"/>
        <end position="1835"/>
    </location>
</feature>
<feature type="region of interest" description="Disordered" evidence="5">
    <location>
        <begin position="2072"/>
        <end position="2095"/>
    </location>
</feature>
<dbReference type="EMBL" id="UIVT01000002">
    <property type="protein sequence ID" value="SVP90673.1"/>
    <property type="molecule type" value="Genomic_DNA"/>
</dbReference>
<dbReference type="Gene3D" id="3.30.1010.10">
    <property type="entry name" value="Phosphatidylinositol 3-kinase Catalytic Subunit, Chain A, domain 4"/>
    <property type="match status" value="1"/>
</dbReference>
<dbReference type="GO" id="GO:0006281">
    <property type="term" value="P:DNA repair"/>
    <property type="evidence" value="ECO:0007669"/>
    <property type="project" value="TreeGrafter"/>
</dbReference>
<feature type="transmembrane region" description="Helical" evidence="6">
    <location>
        <begin position="970"/>
        <end position="990"/>
    </location>
</feature>
<proteinExistence type="predicted"/>
<keyword evidence="2" id="KW-0723">Serine/threonine-protein kinase</keyword>
<dbReference type="InterPro" id="IPR050517">
    <property type="entry name" value="DDR_Repair_Kinase"/>
</dbReference>
<evidence type="ECO:0000259" key="7">
    <source>
        <dbReference type="PROSITE" id="PS50290"/>
    </source>
</evidence>
<keyword evidence="4" id="KW-0539">Nucleus</keyword>
<dbReference type="Gene3D" id="1.10.1070.11">
    <property type="entry name" value="Phosphatidylinositol 3-/4-kinase, catalytic domain"/>
    <property type="match status" value="1"/>
</dbReference>
<dbReference type="SUPFAM" id="SSF56112">
    <property type="entry name" value="Protein kinase-like (PK-like)"/>
    <property type="match status" value="1"/>
</dbReference>
<feature type="region of interest" description="Disordered" evidence="5">
    <location>
        <begin position="1800"/>
        <end position="1846"/>
    </location>
</feature>
<dbReference type="InterPro" id="IPR036940">
    <property type="entry name" value="PI3/4_kinase_cat_sf"/>
</dbReference>
<dbReference type="InterPro" id="IPR011009">
    <property type="entry name" value="Kinase-like_dom_sf"/>
</dbReference>
<evidence type="ECO:0000313" key="9">
    <source>
        <dbReference type="EMBL" id="SVP91194.1"/>
    </source>
</evidence>
<accession>A0A3B0MN28</accession>
<keyword evidence="9" id="KW-0418">Kinase</keyword>
<comment type="subcellular location">
    <subcellularLocation>
        <location evidence="1">Nucleus</location>
    </subcellularLocation>
</comment>
<evidence type="ECO:0000256" key="6">
    <source>
        <dbReference type="SAM" id="Phobius"/>
    </source>
</evidence>
<reference evidence="9" key="1">
    <citation type="submission" date="2018-07" db="EMBL/GenBank/DDBJ databases">
        <authorList>
            <person name="Quirk P.G."/>
            <person name="Krulwich T.A."/>
        </authorList>
    </citation>
    <scope>NUCLEOTIDE SEQUENCE</scope>
    <source>
        <strain evidence="9">Anand</strain>
    </source>
</reference>
<keyword evidence="6" id="KW-0812">Transmembrane</keyword>
<dbReference type="PANTHER" id="PTHR11139">
    <property type="entry name" value="ATAXIA TELANGIECTASIA MUTATED ATM -RELATED"/>
    <property type="match status" value="1"/>
</dbReference>
<protein>
    <submittedName>
        <fullName evidence="9">Phosphatidylinositol 3- and 4-kinase, putative</fullName>
    </submittedName>
</protein>
<dbReference type="PROSITE" id="PS50290">
    <property type="entry name" value="PI3_4_KINASE_3"/>
    <property type="match status" value="1"/>
</dbReference>
<feature type="compositionally biased region" description="Low complexity" evidence="5">
    <location>
        <begin position="1800"/>
        <end position="1813"/>
    </location>
</feature>
<sequence length="2484" mass="284045">MCNINVNKYYNNYIKENNLKLYNKLINRNNIINYENLDNNEDNLIDEDLDINKLIRIKLKKKIQNSEKLENFENYGHSDKNLVNYENFENYENFVNSDNYDKNLDKKDINVYLINLNKLLLKYNIIIEDTLESNIWKLLINNKNLLNNNFKIIYYYNLYKKINKINKINLLNNNLNNKNLNNLIYLLNDENKFNINIKYNFTFSKYFHEFYLHFFLNFSILSLPLLPFYTNNTNGSNFSEENPSTKISAPKVPNNSTNNIVDSIDVDKKNLDINVFDKFILKYYFNINLQINEINENNLENGINLENSENNLQINENNLNLDNKFEYLICDKTFILININKFNIKNYYNININLLYNDFLLIENYLKYLYICNFITLHTNRLEEIGLEEVEGENNGEKEVVEKEVARKNELDTDGIKYDIINIMKICKELNINNFLYDINSFNILFNYINSSVTVTGPTDTTGNGKGDNSIGTKCTKGKGATVTVGPSTVTELNIRKILKNNNYYKLINGNYIEIIDNNKFLFQLLILLYINPNYNLNFILYLIHNNTNSITKGKGANSTVTKCTSEENINEIAVVTKTGESSNNSVDVKGIKDTNSPSGKNTKTPSGGFLAVGASTVTDDPVTELNINENNIIIYLKIFEKIYNEKYGYFFHYYFNKILSIINNINNIKDNMRNYVKNIINKFKLNFNNIDNNYYNKKTFLLYILQIFYPSFTVSGTTGKGANSTVTECTSEKNPTEIAAVIAAPKVATTKGGSGTNSKDTNKGFKSTAGASTVTEIKLIKNKKLIEIYEYCYKVLLYYLNNLSYNIDDIILLTINIIIYIFTNTNIIFHYHINLNTNGPNTLTEENIIAANTSTEGNSITKFAANENIYMEKNINEIDVKELCIIIIEKYLMNNMNKKITLYTIYKLMKEYDIKNIEIGEMKYIRNKKMEKIIYNNINKLSNYDFRYFVLYLIQNINNNCTRKKLYQLLDLALIYIPSLLKFIIIFILNDFIYSVTVLGHTDSTTNGISLPPNRVLPKVTKDIGTVGASTVTDTVTYKINELVMKLNNILLYNIKNNEKDYLSLEILYYLLDYINNSVTVTGTTATNSTEGITTSTKDSEDTSLDGPDTVTGKIKTYKEIMKKMNLEYLYKCSYYIKSYTRTIYIINQIITMNIINFNLYYNYLLDINFKYPIQQQSYQPNEPCQIGDCHPCQPGDCQIGSNCHESMEDIIEILSLSYLNLNNDIIYNYLNNFNTYNLSKWNLQYPNTVSPVTVSGNTGKGANSTAIECTDSTIKDIVEISKTPLGGFGDVGPSTVTVEENIKLLYISIRENNINNYINYIQNLSTFNIINFIKSYYSVTVSPVTVTGPTESTTNYSTIVPVTTNIIPPKGDNNITLNTPYNVNNLNSPYNTVNTLNNLTSTINTLSTVNNITGTVNSCWTKHRNGHRNEILNEIINRSKKLNNNNIKLIYEIYKEYDEINSINYILRIFNMKIYNNIIYNELNDFKSLYKFIYNNLLHKLKFSNQFLYFKLFHNFINQSYLNYYYTLLDIYSSVTVTGHTGTNPPPNTTTLTTGTIGASTVTIGKGANSMSMECTMGNTSTIKDIVEINKNPLGGIGSVGASTVLEEEIDIKLLLMKYYCNLDNNLQYVIINNVLRLLNCNNNYKLYYLYSDYLYQLIINKLINSQSINLLSNTSVTVSSVTGSGTKDITNSTNSTTKDITTSKDITVVGPDTVTEDNILNNIQINTILQSIKENFNEKEKNEKNKEKENLNEKKYINGIDGIIGINNLYDYSNLLLHTLNIHFLTLLYYSNTSVTVTGPPNSTTTTTNGANKDTNGVNKDTNSTKGSSTKVTEGATGSGPSTVTDDTVTHKYSIENIMIRIIYILIRYSSEGNIELERGIILKEELVIFLYKRMYIIFNHFMDKIPIIFYYIVINQLIGSTVHKLLSNLSIIILNKLLYKFTNIILWYITYFKFSKNNILNNIFNHIINFNNGACSNNNIFTTNIPSSTNISTSTISGTIGASTVTKGKRFNTIEKGVKEKINNLIIKYNILYNELYKLSLNNCKQNDEIKYLNNLKNFFKHLNTNSTSSNSLSTNSTYNSTYSRSNSSSSDVDEGIILPNYEILLFNNIYNNIMKEYIINISNDIITLKSKQKPKIITFITCFSPSVTVSSSTGKGANITNTNTLTTTTIRASTVTEGKGVNKEVNDNILKNRSYILKNELKGDLRKDLRSMDSIKYVNKLLEYKFQYKLRVFNVVIISEIIGLIQFLPNLITLKTLYNDIEHNNSIQNPITNGNIDMKKLIMLYIKYVNSKHYHNSFYIYNIILQLLYSPVTPVTESDPPDNIHHPNSTIPPPNISKDIPGKGDNSMVTECNKGNSSNMGNMGIGCEGEGDVGASTVTNNKYYNSLMNYIIKKEKEIEYNKLYEMSNKFNLSCSIWNIFGYIIGLGDRHTENILIDIKNGDLIHVDYDCLFDKGLKLLIPELVPFRLTPILLHNLGTA</sequence>
<evidence type="ECO:0000256" key="2">
    <source>
        <dbReference type="ARBA" id="ARBA00022527"/>
    </source>
</evidence>